<evidence type="ECO:0000313" key="1">
    <source>
        <dbReference type="EMBL" id="KAF0308747.1"/>
    </source>
</evidence>
<comment type="caution">
    <text evidence="1">The sequence shown here is derived from an EMBL/GenBank/DDBJ whole genome shotgun (WGS) entry which is preliminary data.</text>
</comment>
<dbReference type="AlphaFoldDB" id="A0A6A4WN15"/>
<reference evidence="1 2" key="1">
    <citation type="submission" date="2019-07" db="EMBL/GenBank/DDBJ databases">
        <title>Draft genome assembly of a fouling barnacle, Amphibalanus amphitrite (Darwin, 1854): The first reference genome for Thecostraca.</title>
        <authorList>
            <person name="Kim W."/>
        </authorList>
    </citation>
    <scope>NUCLEOTIDE SEQUENCE [LARGE SCALE GENOMIC DNA]</scope>
    <source>
        <strain evidence="1">SNU_AA5</strain>
        <tissue evidence="1">Soma without cirri and trophi</tissue>
    </source>
</reference>
<accession>A0A6A4WN15</accession>
<evidence type="ECO:0000313" key="2">
    <source>
        <dbReference type="Proteomes" id="UP000440578"/>
    </source>
</evidence>
<name>A0A6A4WN15_AMPAM</name>
<protein>
    <submittedName>
        <fullName evidence="1">Uncharacterized protein</fullName>
    </submittedName>
</protein>
<sequence>MCGAHISHRFFHIVEDKGVKRQEKMGYMWLFAQMQKATSLAELDSWFTKMCVLTLSKEAPAESLNLQPAEAAMGEDIAHGHPELPPETVTCMVLLRISDSIQRAGKTLEDFGLPPAQLRGMAAFQLVAKLHTEYPSEDLQAFWATAGKAEWR</sequence>
<gene>
    <name evidence="1" type="ORF">FJT64_020063</name>
</gene>
<dbReference type="EMBL" id="VIIS01000466">
    <property type="protein sequence ID" value="KAF0308747.1"/>
    <property type="molecule type" value="Genomic_DNA"/>
</dbReference>
<keyword evidence="2" id="KW-1185">Reference proteome</keyword>
<proteinExistence type="predicted"/>
<dbReference type="Proteomes" id="UP000440578">
    <property type="component" value="Unassembled WGS sequence"/>
</dbReference>
<organism evidence="1 2">
    <name type="scientific">Amphibalanus amphitrite</name>
    <name type="common">Striped barnacle</name>
    <name type="synonym">Balanus amphitrite</name>
    <dbReference type="NCBI Taxonomy" id="1232801"/>
    <lineage>
        <taxon>Eukaryota</taxon>
        <taxon>Metazoa</taxon>
        <taxon>Ecdysozoa</taxon>
        <taxon>Arthropoda</taxon>
        <taxon>Crustacea</taxon>
        <taxon>Multicrustacea</taxon>
        <taxon>Cirripedia</taxon>
        <taxon>Thoracica</taxon>
        <taxon>Thoracicalcarea</taxon>
        <taxon>Balanomorpha</taxon>
        <taxon>Balanoidea</taxon>
        <taxon>Balanidae</taxon>
        <taxon>Amphibalaninae</taxon>
        <taxon>Amphibalanus</taxon>
    </lineage>
</organism>
<dbReference type="OrthoDB" id="6365921at2759"/>